<dbReference type="PROSITE" id="PS51186">
    <property type="entry name" value="GNAT"/>
    <property type="match status" value="1"/>
</dbReference>
<sequence>METIRRATAADAARLTELVRGSGAYHGAYAPMVADYVVTPEYVTAHEVFLVPDAGDRPLGFYALLLDAAELDLMFVADAAQGLGVGRRLAAHMKERARAAGLTRVKVTSHPPSEGFYRSVGAVRVGWSPTIPPAITWERPELVFDLGGREDLGGGHGTPGAGVLTRP</sequence>
<gene>
    <name evidence="4" type="ORF">CK936_04145</name>
</gene>
<evidence type="ECO:0000313" key="4">
    <source>
        <dbReference type="EMBL" id="PAU50138.1"/>
    </source>
</evidence>
<keyword evidence="5" id="KW-1185">Reference proteome</keyword>
<dbReference type="Pfam" id="PF13673">
    <property type="entry name" value="Acetyltransf_10"/>
    <property type="match status" value="1"/>
</dbReference>
<evidence type="ECO:0000256" key="2">
    <source>
        <dbReference type="ARBA" id="ARBA00023315"/>
    </source>
</evidence>
<dbReference type="PANTHER" id="PTHR43877">
    <property type="entry name" value="AMINOALKYLPHOSPHONATE N-ACETYLTRANSFERASE-RELATED-RELATED"/>
    <property type="match status" value="1"/>
</dbReference>
<keyword evidence="2" id="KW-0012">Acyltransferase</keyword>
<evidence type="ECO:0000256" key="1">
    <source>
        <dbReference type="ARBA" id="ARBA00022679"/>
    </source>
</evidence>
<comment type="caution">
    <text evidence="4">The sequence shown here is derived from an EMBL/GenBank/DDBJ whole genome shotgun (WGS) entry which is preliminary data.</text>
</comment>
<name>A0A2A2DCD1_9ACTN</name>
<proteinExistence type="predicted"/>
<accession>A0A2A2DCD1</accession>
<dbReference type="InterPro" id="IPR016181">
    <property type="entry name" value="Acyl_CoA_acyltransferase"/>
</dbReference>
<organism evidence="4 5">
    <name type="scientific">Streptomyces albireticuli</name>
    <dbReference type="NCBI Taxonomy" id="1940"/>
    <lineage>
        <taxon>Bacteria</taxon>
        <taxon>Bacillati</taxon>
        <taxon>Actinomycetota</taxon>
        <taxon>Actinomycetes</taxon>
        <taxon>Kitasatosporales</taxon>
        <taxon>Streptomycetaceae</taxon>
        <taxon>Streptomyces</taxon>
    </lineage>
</organism>
<dbReference type="RefSeq" id="WP_095579080.1">
    <property type="nucleotide sequence ID" value="NZ_JAJQQQ010000006.1"/>
</dbReference>
<dbReference type="EMBL" id="NSJV01000081">
    <property type="protein sequence ID" value="PAU50138.1"/>
    <property type="molecule type" value="Genomic_DNA"/>
</dbReference>
<dbReference type="InterPro" id="IPR050832">
    <property type="entry name" value="Bact_Acetyltransf"/>
</dbReference>
<dbReference type="CDD" id="cd04301">
    <property type="entry name" value="NAT_SF"/>
    <property type="match status" value="1"/>
</dbReference>
<keyword evidence="1 4" id="KW-0808">Transferase</keyword>
<evidence type="ECO:0000259" key="3">
    <source>
        <dbReference type="PROSITE" id="PS51186"/>
    </source>
</evidence>
<dbReference type="InterPro" id="IPR000182">
    <property type="entry name" value="GNAT_dom"/>
</dbReference>
<feature type="domain" description="N-acetyltransferase" evidence="3">
    <location>
        <begin position="2"/>
        <end position="142"/>
    </location>
</feature>
<dbReference type="GO" id="GO:0016747">
    <property type="term" value="F:acyltransferase activity, transferring groups other than amino-acyl groups"/>
    <property type="evidence" value="ECO:0007669"/>
    <property type="project" value="InterPro"/>
</dbReference>
<dbReference type="Gene3D" id="3.40.630.30">
    <property type="match status" value="1"/>
</dbReference>
<dbReference type="Proteomes" id="UP000218944">
    <property type="component" value="Unassembled WGS sequence"/>
</dbReference>
<dbReference type="SUPFAM" id="SSF55729">
    <property type="entry name" value="Acyl-CoA N-acyltransferases (Nat)"/>
    <property type="match status" value="1"/>
</dbReference>
<dbReference type="AlphaFoldDB" id="A0A2A2DCD1"/>
<reference evidence="4 5" key="1">
    <citation type="submission" date="2017-08" db="EMBL/GenBank/DDBJ databases">
        <title>Genome sequence of Streptomyces albireticuli NRRL B-1670.</title>
        <authorList>
            <person name="Graham D.E."/>
            <person name="Mahan K.M."/>
            <person name="Klingeman D.M."/>
            <person name="Hettich R.L."/>
            <person name="Parry R.J."/>
            <person name="Spain J.C."/>
        </authorList>
    </citation>
    <scope>NUCLEOTIDE SEQUENCE [LARGE SCALE GENOMIC DNA]</scope>
    <source>
        <strain evidence="4 5">NRRL B-1670</strain>
    </source>
</reference>
<evidence type="ECO:0000313" key="5">
    <source>
        <dbReference type="Proteomes" id="UP000218944"/>
    </source>
</evidence>
<protein>
    <submittedName>
        <fullName evidence="4">GNAT family N-acetyltransferase</fullName>
    </submittedName>
</protein>